<evidence type="ECO:0000313" key="1">
    <source>
        <dbReference type="EMBL" id="KAI7755402.1"/>
    </source>
</evidence>
<accession>A0AAD5D8T1</accession>
<dbReference type="Proteomes" id="UP001206925">
    <property type="component" value="Unassembled WGS sequence"/>
</dbReference>
<reference evidence="1" key="1">
    <citation type="submission" date="2022-06" db="EMBL/GenBank/DDBJ databases">
        <title>Uncovering the hologenomic basis of an extraordinary plant invasion.</title>
        <authorList>
            <person name="Bieker V.C."/>
            <person name="Martin M.D."/>
            <person name="Gilbert T."/>
            <person name="Hodgins K."/>
            <person name="Battlay P."/>
            <person name="Petersen B."/>
            <person name="Wilson J."/>
        </authorList>
    </citation>
    <scope>NUCLEOTIDE SEQUENCE</scope>
    <source>
        <strain evidence="1">AA19_3_7</strain>
        <tissue evidence="1">Leaf</tissue>
    </source>
</reference>
<keyword evidence="2" id="KW-1185">Reference proteome</keyword>
<sequence>MKDFKFPHWKVWYKPIKGSSSKFTPSGYDSRVVLFGDLNYRISIPDKETRSDLGSQKLRQIGSL</sequence>
<organism evidence="1 2">
    <name type="scientific">Ambrosia artemisiifolia</name>
    <name type="common">Common ragweed</name>
    <dbReference type="NCBI Taxonomy" id="4212"/>
    <lineage>
        <taxon>Eukaryota</taxon>
        <taxon>Viridiplantae</taxon>
        <taxon>Streptophyta</taxon>
        <taxon>Embryophyta</taxon>
        <taxon>Tracheophyta</taxon>
        <taxon>Spermatophyta</taxon>
        <taxon>Magnoliopsida</taxon>
        <taxon>eudicotyledons</taxon>
        <taxon>Gunneridae</taxon>
        <taxon>Pentapetalae</taxon>
        <taxon>asterids</taxon>
        <taxon>campanulids</taxon>
        <taxon>Asterales</taxon>
        <taxon>Asteraceae</taxon>
        <taxon>Asteroideae</taxon>
        <taxon>Heliantheae alliance</taxon>
        <taxon>Heliantheae</taxon>
        <taxon>Ambrosia</taxon>
    </lineage>
</organism>
<dbReference type="SUPFAM" id="SSF56219">
    <property type="entry name" value="DNase I-like"/>
    <property type="match status" value="1"/>
</dbReference>
<name>A0AAD5D8T1_AMBAR</name>
<comment type="caution">
    <text evidence="1">The sequence shown here is derived from an EMBL/GenBank/DDBJ whole genome shotgun (WGS) entry which is preliminary data.</text>
</comment>
<gene>
    <name evidence="1" type="ORF">M8C21_014049</name>
</gene>
<evidence type="ECO:0000313" key="2">
    <source>
        <dbReference type="Proteomes" id="UP001206925"/>
    </source>
</evidence>
<proteinExistence type="predicted"/>
<dbReference type="AlphaFoldDB" id="A0AAD5D8T1"/>
<dbReference type="EMBL" id="JAMZMK010001150">
    <property type="protein sequence ID" value="KAI7755402.1"/>
    <property type="molecule type" value="Genomic_DNA"/>
</dbReference>
<protein>
    <submittedName>
        <fullName evidence="1">Uncharacterized protein</fullName>
    </submittedName>
</protein>
<dbReference type="InterPro" id="IPR036691">
    <property type="entry name" value="Endo/exonu/phosph_ase_sf"/>
</dbReference>